<dbReference type="EMBL" id="CP020946">
    <property type="protein sequence ID" value="ASD63020.1"/>
    <property type="molecule type" value="Genomic_DNA"/>
</dbReference>
<feature type="chain" id="PRO_5012780331" evidence="1">
    <location>
        <begin position="20"/>
        <end position="136"/>
    </location>
</feature>
<evidence type="ECO:0000313" key="3">
    <source>
        <dbReference type="Proteomes" id="UP000197003"/>
    </source>
</evidence>
<protein>
    <submittedName>
        <fullName evidence="2">Uncharacterized protein</fullName>
    </submittedName>
</protein>
<feature type="signal peptide" evidence="1">
    <location>
        <begin position="1"/>
        <end position="19"/>
    </location>
</feature>
<accession>A0A1Z3N6B4</accession>
<dbReference type="RefSeq" id="WP_088564605.1">
    <property type="nucleotide sequence ID" value="NZ_CP020946.1"/>
</dbReference>
<evidence type="ECO:0000256" key="1">
    <source>
        <dbReference type="SAM" id="SignalP"/>
    </source>
</evidence>
<evidence type="ECO:0000313" key="2">
    <source>
        <dbReference type="EMBL" id="ASD63020.1"/>
    </source>
</evidence>
<dbReference type="AlphaFoldDB" id="A0A1Z3N6B4"/>
<dbReference type="Proteomes" id="UP000197003">
    <property type="component" value="Chromosome"/>
</dbReference>
<sequence>MKNAVVLMIGLLAASTVMAQGTAKVVSVNCQSPSMMAGGVSASLTGTLEIIVSPTTGMTKVRPGSEVVLSVGGETASVAIEGVYFVAGAREYINGSLDQDAVPFSSTRIDFNDSSESQRSYIQRLNGQKIPLHCAH</sequence>
<keyword evidence="1" id="KW-0732">Signal</keyword>
<gene>
    <name evidence="2" type="ORF">B9G79_05270</name>
</gene>
<organism evidence="2 3">
    <name type="scientific">Bdellovibrio bacteriovorus</name>
    <dbReference type="NCBI Taxonomy" id="959"/>
    <lineage>
        <taxon>Bacteria</taxon>
        <taxon>Pseudomonadati</taxon>
        <taxon>Bdellovibrionota</taxon>
        <taxon>Bdellovibrionia</taxon>
        <taxon>Bdellovibrionales</taxon>
        <taxon>Pseudobdellovibrionaceae</taxon>
        <taxon>Bdellovibrio</taxon>
    </lineage>
</organism>
<name>A0A1Z3N6B4_BDEBC</name>
<reference evidence="2 3" key="1">
    <citation type="submission" date="2017-04" db="EMBL/GenBank/DDBJ databases">
        <title>Whole genome sequence of Bdellovibrio bacteriovorus strain SSB218315.</title>
        <authorList>
            <person name="Oyedara O."/>
            <person name="Rodriguez-Perez M.A."/>
        </authorList>
    </citation>
    <scope>NUCLEOTIDE SEQUENCE [LARGE SCALE GENOMIC DNA]</scope>
    <source>
        <strain evidence="2 3">SSB218315</strain>
    </source>
</reference>
<proteinExistence type="predicted"/>